<dbReference type="EMBL" id="CP045488">
    <property type="protein sequence ID" value="QFU82822.1"/>
    <property type="molecule type" value="Genomic_DNA"/>
</dbReference>
<dbReference type="InterPro" id="IPR023115">
    <property type="entry name" value="TIF_IF2_dom3"/>
</dbReference>
<evidence type="ECO:0000256" key="2">
    <source>
        <dbReference type="ARBA" id="ARBA00020166"/>
    </source>
</evidence>
<dbReference type="GO" id="GO:0003924">
    <property type="term" value="F:GTPase activity"/>
    <property type="evidence" value="ECO:0007669"/>
    <property type="project" value="UniProtKB-UniRule"/>
</dbReference>
<feature type="binding site" evidence="8">
    <location>
        <begin position="137"/>
        <end position="140"/>
    </location>
    <ligand>
        <name>GTP</name>
        <dbReference type="ChEBI" id="CHEBI:37565"/>
    </ligand>
</feature>
<dbReference type="InterPro" id="IPR004544">
    <property type="entry name" value="TF_aIF-2_arc"/>
</dbReference>
<dbReference type="CDD" id="cd16266">
    <property type="entry name" value="IF2_aeIF5B_IV"/>
    <property type="match status" value="1"/>
</dbReference>
<dbReference type="InterPro" id="IPR027417">
    <property type="entry name" value="P-loop_NTPase"/>
</dbReference>
<proteinExistence type="inferred from homology"/>
<evidence type="ECO:0000256" key="9">
    <source>
        <dbReference type="RuleBase" id="RU000644"/>
    </source>
</evidence>
<dbReference type="PANTHER" id="PTHR43381">
    <property type="entry name" value="TRANSLATION INITIATION FACTOR IF-2-RELATED"/>
    <property type="match status" value="1"/>
</dbReference>
<dbReference type="Gene3D" id="3.40.50.10050">
    <property type="entry name" value="Translation initiation factor IF- 2, domain 3"/>
    <property type="match status" value="1"/>
</dbReference>
<dbReference type="NCBIfam" id="TIGR00231">
    <property type="entry name" value="small_GTP"/>
    <property type="match status" value="1"/>
</dbReference>
<dbReference type="Pfam" id="PF14578">
    <property type="entry name" value="GTP_EFTU_D4"/>
    <property type="match status" value="1"/>
</dbReference>
<dbReference type="FunFam" id="2.40.30.10:FF:000013">
    <property type="entry name" value="eukaryotic translation initiation factor 5B"/>
    <property type="match status" value="1"/>
</dbReference>
<dbReference type="NCBIfam" id="NF003078">
    <property type="entry name" value="PRK04004.1"/>
    <property type="match status" value="1"/>
</dbReference>
<dbReference type="PRINTS" id="PR00315">
    <property type="entry name" value="ELONGATNFCT"/>
</dbReference>
<comment type="similarity">
    <text evidence="1 8 9">Belongs to the TRAFAC class translation factor GTPase superfamily. Classic translation factor GTPase family. IF-2 subfamily.</text>
</comment>
<keyword evidence="5 8" id="KW-0648">Protein biosynthesis</keyword>
<dbReference type="InterPro" id="IPR015760">
    <property type="entry name" value="TIF_IF2"/>
</dbReference>
<dbReference type="GO" id="GO:0005737">
    <property type="term" value="C:cytoplasm"/>
    <property type="evidence" value="ECO:0007669"/>
    <property type="project" value="TreeGrafter"/>
</dbReference>
<dbReference type="RefSeq" id="WP_152941186.1">
    <property type="nucleotide sequence ID" value="NZ_CP045488.1"/>
</dbReference>
<accession>A0A5P9P3W3</accession>
<dbReference type="Pfam" id="PF00009">
    <property type="entry name" value="GTP_EFTU"/>
    <property type="match status" value="1"/>
</dbReference>
<evidence type="ECO:0000256" key="1">
    <source>
        <dbReference type="ARBA" id="ARBA00007733"/>
    </source>
</evidence>
<dbReference type="NCBIfam" id="TIGR00491">
    <property type="entry name" value="aIF-2"/>
    <property type="match status" value="1"/>
</dbReference>
<dbReference type="Proteomes" id="UP000326170">
    <property type="component" value="Chromosome"/>
</dbReference>
<evidence type="ECO:0000256" key="4">
    <source>
        <dbReference type="ARBA" id="ARBA00022741"/>
    </source>
</evidence>
<dbReference type="OrthoDB" id="30957at2157"/>
<dbReference type="Pfam" id="PF11987">
    <property type="entry name" value="IF-2"/>
    <property type="match status" value="1"/>
</dbReference>
<evidence type="ECO:0000256" key="5">
    <source>
        <dbReference type="ARBA" id="ARBA00022917"/>
    </source>
</evidence>
<keyword evidence="3 8" id="KW-0396">Initiation factor</keyword>
<dbReference type="InterPro" id="IPR029459">
    <property type="entry name" value="EFTU-type"/>
</dbReference>
<feature type="binding site" evidence="8">
    <location>
        <begin position="21"/>
        <end position="28"/>
    </location>
    <ligand>
        <name>GTP</name>
        <dbReference type="ChEBI" id="CHEBI:37565"/>
    </ligand>
</feature>
<evidence type="ECO:0000256" key="6">
    <source>
        <dbReference type="ARBA" id="ARBA00023134"/>
    </source>
</evidence>
<name>A0A5P9P3W3_9EURY</name>
<evidence type="ECO:0000313" key="12">
    <source>
        <dbReference type="Proteomes" id="UP000326170"/>
    </source>
</evidence>
<gene>
    <name evidence="8 11" type="primary">infB</name>
    <name evidence="11" type="ORF">GCU68_09935</name>
</gene>
<keyword evidence="6 8" id="KW-0342">GTP-binding</keyword>
<keyword evidence="4 8" id="KW-0547">Nucleotide-binding</keyword>
<evidence type="ECO:0000259" key="10">
    <source>
        <dbReference type="PROSITE" id="PS51722"/>
    </source>
</evidence>
<dbReference type="HAMAP" id="MF_00100_A">
    <property type="entry name" value="IF_2_A"/>
    <property type="match status" value="1"/>
</dbReference>
<dbReference type="FunFam" id="3.40.50.10050:FF:000001">
    <property type="entry name" value="Translation initiation factor IF-2"/>
    <property type="match status" value="1"/>
</dbReference>
<sequence length="599" mass="65490">MSNTDTRDPTSLRTPIVAVLGHVDHGKTSLLDKIRGSAVIEGEAGAITQHIGATAVPLDIISTIAGDLVDPDDFDLPGLLFIDTPGHHSFTTLRSRGGALADIAILVVDVNDGFQPQTLEALEILKRSQTPFIVAANKIDTVPGWNPKEDVPINDTYESQSDRVRQRLDESLYEIIGNLSDEGFSADLYWRVQNFQRNIGVVPVSAMTGEGVPDLLTVMMGLSQRYMKEEMEIDVAGPGVGTVLEVKEEKGFGTTIDTVLYDGTIRADDTIVVGGMNKPIVTEVRALLQPRPLAEIRTESRFEKVDEVSAASGIKVAAPDLADAMAGAPVRVVRDRDLEEVIAEVEAELADIAVDTEEQGVVVKADTLGSLEAMADALDEAEVPIVRAEVGDVAPRDISVASTAEDPKQRAILGFNVDVLSDAEQRAEIEDVTLFTDEVIYQLIEEYEQHVEELERAQQDTILDNIVRPARFRILPDHTFRQNDPAVVGVEVNSGTIQNNTNVVKFDGNEPERVGQIKGIQEQGEDVDEARAGNRVSVAIDGPTVGRQIEEDDELWTEIPEKHAKILEQELASEIPGDELEALNMYLDKQRSRDPFWGK</sequence>
<evidence type="ECO:0000256" key="3">
    <source>
        <dbReference type="ARBA" id="ARBA00022540"/>
    </source>
</evidence>
<dbReference type="CDD" id="cd03703">
    <property type="entry name" value="aeIF5B_II"/>
    <property type="match status" value="1"/>
</dbReference>
<dbReference type="Gene3D" id="3.40.50.300">
    <property type="entry name" value="P-loop containing nucleotide triphosphate hydrolases"/>
    <property type="match status" value="1"/>
</dbReference>
<dbReference type="GO" id="GO:0003743">
    <property type="term" value="F:translation initiation factor activity"/>
    <property type="evidence" value="ECO:0007669"/>
    <property type="project" value="UniProtKB-UniRule"/>
</dbReference>
<protein>
    <recommendedName>
        <fullName evidence="2 8">Probable translation initiation factor IF-2</fullName>
    </recommendedName>
</protein>
<dbReference type="GeneID" id="42301366"/>
<dbReference type="PANTHER" id="PTHR43381:SF4">
    <property type="entry name" value="EUKARYOTIC TRANSLATION INITIATION FACTOR 5B"/>
    <property type="match status" value="1"/>
</dbReference>
<dbReference type="AlphaFoldDB" id="A0A5P9P3W3"/>
<comment type="function">
    <text evidence="7 8 9">Function in general translation initiation by promoting the binding of the formylmethionine-tRNA to ribosomes. Seems to function along with eIF-2.</text>
</comment>
<reference evidence="11 12" key="1">
    <citation type="journal article" date="2007" name="Int. J. Syst. Evol. Microbiol.">
        <title>Natronorubrum sulfidifaciens sp. nov., an extremely haloalkaliphilic archaeon isolated from Aiding salt lake in Xin-Jiang, China.</title>
        <authorList>
            <person name="Cui H.L."/>
            <person name="Tohty D."/>
            <person name="Liu H.C."/>
            <person name="Liu S.J."/>
            <person name="Oren A."/>
            <person name="Zhou P.J."/>
        </authorList>
    </citation>
    <scope>NUCLEOTIDE SEQUENCE [LARGE SCALE GENOMIC DNA]</scope>
    <source>
        <strain evidence="11 12">7-3</strain>
    </source>
</reference>
<evidence type="ECO:0000256" key="8">
    <source>
        <dbReference type="HAMAP-Rule" id="MF_00100"/>
    </source>
</evidence>
<dbReference type="SUPFAM" id="SSF50447">
    <property type="entry name" value="Translation proteins"/>
    <property type="match status" value="1"/>
</dbReference>
<dbReference type="SUPFAM" id="SSF52156">
    <property type="entry name" value="Initiation factor IF2/eIF5b, domain 3"/>
    <property type="match status" value="1"/>
</dbReference>
<keyword evidence="12" id="KW-1185">Reference proteome</keyword>
<dbReference type="InterPro" id="IPR036925">
    <property type="entry name" value="TIF_IF2_dom3_sf"/>
</dbReference>
<dbReference type="FunFam" id="3.40.50.300:FF:000112">
    <property type="entry name" value="Eukaryotic translation initiation factor 5B"/>
    <property type="match status" value="1"/>
</dbReference>
<dbReference type="KEGG" id="nas:GCU68_09935"/>
<feature type="binding site" evidence="8">
    <location>
        <begin position="83"/>
        <end position="87"/>
    </location>
    <ligand>
        <name>GTP</name>
        <dbReference type="ChEBI" id="CHEBI:37565"/>
    </ligand>
</feature>
<dbReference type="CDD" id="cd01887">
    <property type="entry name" value="IF2_eIF5B"/>
    <property type="match status" value="1"/>
</dbReference>
<dbReference type="InterPro" id="IPR000795">
    <property type="entry name" value="T_Tr_GTP-bd_dom"/>
</dbReference>
<feature type="domain" description="Tr-type G" evidence="10">
    <location>
        <begin position="12"/>
        <end position="227"/>
    </location>
</feature>
<dbReference type="InterPro" id="IPR009000">
    <property type="entry name" value="Transl_B-barrel_sf"/>
</dbReference>
<dbReference type="InterPro" id="IPR005225">
    <property type="entry name" value="Small_GTP-bd"/>
</dbReference>
<dbReference type="SUPFAM" id="SSF52540">
    <property type="entry name" value="P-loop containing nucleoside triphosphate hydrolases"/>
    <property type="match status" value="1"/>
</dbReference>
<dbReference type="Gene3D" id="2.40.30.10">
    <property type="entry name" value="Translation factors"/>
    <property type="match status" value="2"/>
</dbReference>
<evidence type="ECO:0000256" key="7">
    <source>
        <dbReference type="ARBA" id="ARBA00024852"/>
    </source>
</evidence>
<evidence type="ECO:0000313" key="11">
    <source>
        <dbReference type="EMBL" id="QFU82822.1"/>
    </source>
</evidence>
<dbReference type="PROSITE" id="PS51722">
    <property type="entry name" value="G_TR_2"/>
    <property type="match status" value="1"/>
</dbReference>
<organism evidence="11 12">
    <name type="scientific">Natronorubrum aibiense</name>
    <dbReference type="NCBI Taxonomy" id="348826"/>
    <lineage>
        <taxon>Archaea</taxon>
        <taxon>Methanobacteriati</taxon>
        <taxon>Methanobacteriota</taxon>
        <taxon>Stenosarchaea group</taxon>
        <taxon>Halobacteria</taxon>
        <taxon>Halobacteriales</taxon>
        <taxon>Natrialbaceae</taxon>
        <taxon>Natronorubrum</taxon>
    </lineage>
</organism>
<dbReference type="GO" id="GO:0005525">
    <property type="term" value="F:GTP binding"/>
    <property type="evidence" value="ECO:0007669"/>
    <property type="project" value="UniProtKB-KW"/>
</dbReference>